<keyword evidence="2" id="KW-0238">DNA-binding</keyword>
<proteinExistence type="predicted"/>
<evidence type="ECO:0000313" key="6">
    <source>
        <dbReference type="EMBL" id="KGJ52879.1"/>
    </source>
</evidence>
<accession>A0A099I4N5</accession>
<evidence type="ECO:0000256" key="3">
    <source>
        <dbReference type="ARBA" id="ARBA00023163"/>
    </source>
</evidence>
<dbReference type="InterPro" id="IPR014710">
    <property type="entry name" value="RmlC-like_jellyroll"/>
</dbReference>
<evidence type="ECO:0000256" key="2">
    <source>
        <dbReference type="ARBA" id="ARBA00023125"/>
    </source>
</evidence>
<dbReference type="Gene3D" id="2.60.120.10">
    <property type="entry name" value="Jelly Rolls"/>
    <property type="match status" value="1"/>
</dbReference>
<sequence>MRKEPYGLMPIFAHRCMHHEMYGKRLQYETYKSSQILHSINDTIDHFGMVVDGVLKAEQYTSQGSVLCSAYFEDNDVFPELLYFTGKRQYTYTLVAVRRTTVAWMHVSDLEDMLKEDTEMMTAFMLYLSKRGLRNQMLLSCLMYQTIQQRVAYWLLSMNHLSEHERIPLPRSQTIWANTLHVSRSSLNQELKRMEKEGIFRIEGHALILLDQKKLEDIL</sequence>
<dbReference type="InterPro" id="IPR012318">
    <property type="entry name" value="HTH_CRP"/>
</dbReference>
<evidence type="ECO:0000259" key="5">
    <source>
        <dbReference type="Pfam" id="PF13545"/>
    </source>
</evidence>
<keyword evidence="1" id="KW-0805">Transcription regulation</keyword>
<dbReference type="InterPro" id="IPR036390">
    <property type="entry name" value="WH_DNA-bd_sf"/>
</dbReference>
<dbReference type="GO" id="GO:0003677">
    <property type="term" value="F:DNA binding"/>
    <property type="evidence" value="ECO:0007669"/>
    <property type="project" value="UniProtKB-KW"/>
</dbReference>
<dbReference type="Pfam" id="PF00027">
    <property type="entry name" value="cNMP_binding"/>
    <property type="match status" value="1"/>
</dbReference>
<dbReference type="Pfam" id="PF13545">
    <property type="entry name" value="HTH_Crp_2"/>
    <property type="match status" value="1"/>
</dbReference>
<gene>
    <name evidence="6" type="ORF">CIAN88_12025</name>
</gene>
<dbReference type="Proteomes" id="UP000030008">
    <property type="component" value="Unassembled WGS sequence"/>
</dbReference>
<dbReference type="RefSeq" id="WP_044905649.1">
    <property type="nucleotide sequence ID" value="NZ_JQIF01000050.1"/>
</dbReference>
<feature type="domain" description="Cyclic nucleotide-binding" evidence="4">
    <location>
        <begin position="29"/>
        <end position="117"/>
    </location>
</feature>
<dbReference type="EMBL" id="JQIF01000050">
    <property type="protein sequence ID" value="KGJ52879.1"/>
    <property type="molecule type" value="Genomic_DNA"/>
</dbReference>
<dbReference type="InterPro" id="IPR036388">
    <property type="entry name" value="WH-like_DNA-bd_sf"/>
</dbReference>
<dbReference type="InterPro" id="IPR018490">
    <property type="entry name" value="cNMP-bd_dom_sf"/>
</dbReference>
<evidence type="ECO:0000259" key="4">
    <source>
        <dbReference type="Pfam" id="PF00027"/>
    </source>
</evidence>
<dbReference type="InterPro" id="IPR000595">
    <property type="entry name" value="cNMP-bd_dom"/>
</dbReference>
<protein>
    <submittedName>
        <fullName evidence="6">Cyclic nucleotide-binding protein</fullName>
    </submittedName>
</protein>
<evidence type="ECO:0000313" key="7">
    <source>
        <dbReference type="Proteomes" id="UP000030008"/>
    </source>
</evidence>
<dbReference type="SUPFAM" id="SSF51206">
    <property type="entry name" value="cAMP-binding domain-like"/>
    <property type="match status" value="1"/>
</dbReference>
<name>A0A099I4N5_CLOIN</name>
<comment type="caution">
    <text evidence="6">The sequence shown here is derived from an EMBL/GenBank/DDBJ whole genome shotgun (WGS) entry which is preliminary data.</text>
</comment>
<organism evidence="6 7">
    <name type="scientific">Clostridium innocuum</name>
    <dbReference type="NCBI Taxonomy" id="1522"/>
    <lineage>
        <taxon>Bacteria</taxon>
        <taxon>Bacillati</taxon>
        <taxon>Bacillota</taxon>
        <taxon>Clostridia</taxon>
        <taxon>Eubacteriales</taxon>
        <taxon>Clostridiaceae</taxon>
        <taxon>Clostridium</taxon>
    </lineage>
</organism>
<reference evidence="6 7" key="1">
    <citation type="submission" date="2014-08" db="EMBL/GenBank/DDBJ databases">
        <title>Clostridium innocuum, an unnegligible vancomycin-resistant pathogen causing extra-intestinal infections.</title>
        <authorList>
            <person name="Feng Y."/>
            <person name="Chiu C.-H."/>
        </authorList>
    </citation>
    <scope>NUCLEOTIDE SEQUENCE [LARGE SCALE GENOMIC DNA]</scope>
    <source>
        <strain evidence="6 7">AN88</strain>
    </source>
</reference>
<dbReference type="Gene3D" id="1.10.10.10">
    <property type="entry name" value="Winged helix-like DNA-binding domain superfamily/Winged helix DNA-binding domain"/>
    <property type="match status" value="1"/>
</dbReference>
<keyword evidence="3" id="KW-0804">Transcription</keyword>
<feature type="domain" description="HTH crp-type" evidence="5">
    <location>
        <begin position="149"/>
        <end position="218"/>
    </location>
</feature>
<evidence type="ECO:0000256" key="1">
    <source>
        <dbReference type="ARBA" id="ARBA00023015"/>
    </source>
</evidence>
<dbReference type="CDD" id="cd00038">
    <property type="entry name" value="CAP_ED"/>
    <property type="match status" value="1"/>
</dbReference>
<dbReference type="AlphaFoldDB" id="A0A099I4N5"/>
<dbReference type="SUPFAM" id="SSF46785">
    <property type="entry name" value="Winged helix' DNA-binding domain"/>
    <property type="match status" value="1"/>
</dbReference>
<dbReference type="GO" id="GO:0006355">
    <property type="term" value="P:regulation of DNA-templated transcription"/>
    <property type="evidence" value="ECO:0007669"/>
    <property type="project" value="InterPro"/>
</dbReference>